<sequence>NLENMVLNYFSSIYASENCCVQNDIISKTVPPLVTIKDNGFLTNIPTKSDVHSAVFGVNGDGVPGPNGF</sequence>
<feature type="non-terminal residue" evidence="1">
    <location>
        <position position="69"/>
    </location>
</feature>
<proteinExistence type="predicted"/>
<evidence type="ECO:0000313" key="1">
    <source>
        <dbReference type="EMBL" id="KHN41348.1"/>
    </source>
</evidence>
<organism evidence="1">
    <name type="scientific">Glycine soja</name>
    <name type="common">Wild soybean</name>
    <dbReference type="NCBI Taxonomy" id="3848"/>
    <lineage>
        <taxon>Eukaryota</taxon>
        <taxon>Viridiplantae</taxon>
        <taxon>Streptophyta</taxon>
        <taxon>Embryophyta</taxon>
        <taxon>Tracheophyta</taxon>
        <taxon>Spermatophyta</taxon>
        <taxon>Magnoliopsida</taxon>
        <taxon>eudicotyledons</taxon>
        <taxon>Gunneridae</taxon>
        <taxon>Pentapetalae</taxon>
        <taxon>rosids</taxon>
        <taxon>fabids</taxon>
        <taxon>Fabales</taxon>
        <taxon>Fabaceae</taxon>
        <taxon>Papilionoideae</taxon>
        <taxon>50 kb inversion clade</taxon>
        <taxon>NPAAA clade</taxon>
        <taxon>indigoferoid/millettioid clade</taxon>
        <taxon>Phaseoleae</taxon>
        <taxon>Glycine</taxon>
        <taxon>Glycine subgen. Soja</taxon>
    </lineage>
</organism>
<reference evidence="1" key="1">
    <citation type="submission" date="2014-07" db="EMBL/GenBank/DDBJ databases">
        <title>Identification of a novel salt tolerance gene in wild soybean by whole-genome sequencing.</title>
        <authorList>
            <person name="Lam H.-M."/>
            <person name="Qi X."/>
            <person name="Li M.-W."/>
            <person name="Liu X."/>
            <person name="Xie M."/>
            <person name="Ni M."/>
            <person name="Xu X."/>
        </authorList>
    </citation>
    <scope>NUCLEOTIDE SEQUENCE [LARGE SCALE GENOMIC DNA]</scope>
    <source>
        <tissue evidence="1">Root</tissue>
    </source>
</reference>
<dbReference type="AlphaFoldDB" id="A0A0B2S9F9"/>
<feature type="non-terminal residue" evidence="1">
    <location>
        <position position="1"/>
    </location>
</feature>
<accession>A0A0B2S9F9</accession>
<protein>
    <submittedName>
        <fullName evidence="1">Uncharacterized protein</fullName>
    </submittedName>
</protein>
<dbReference type="Proteomes" id="UP000053555">
    <property type="component" value="Unassembled WGS sequence"/>
</dbReference>
<dbReference type="EMBL" id="KN645315">
    <property type="protein sequence ID" value="KHN41348.1"/>
    <property type="molecule type" value="Genomic_DNA"/>
</dbReference>
<gene>
    <name evidence="1" type="ORF">glysoja_031463</name>
</gene>
<name>A0A0B2S9F9_GLYSO</name>